<dbReference type="RefSeq" id="WP_057544314.1">
    <property type="nucleotide sequence ID" value="NZ_CDNJ01000001.1"/>
</dbReference>
<protein>
    <submittedName>
        <fullName evidence="1">Xkdx family protein</fullName>
    </submittedName>
</protein>
<proteinExistence type="predicted"/>
<name>A0ABM9RTK1_PARSO</name>
<accession>A0ABM9RTK1</accession>
<dbReference type="Proteomes" id="UP000032811">
    <property type="component" value="Plasmid pCS2"/>
</dbReference>
<geneLocation type="plasmid" evidence="1 2">
    <name>pCS2</name>
</geneLocation>
<organism evidence="1 2">
    <name type="scientific">Paraclostridium sordellii</name>
    <name type="common">Clostridium sordellii</name>
    <dbReference type="NCBI Taxonomy" id="1505"/>
    <lineage>
        <taxon>Bacteria</taxon>
        <taxon>Bacillati</taxon>
        <taxon>Bacillota</taxon>
        <taxon>Clostridia</taxon>
        <taxon>Peptostreptococcales</taxon>
        <taxon>Peptostreptococcaceae</taxon>
        <taxon>Paraclostridium</taxon>
    </lineage>
</organism>
<keyword evidence="1" id="KW-0614">Plasmid</keyword>
<evidence type="ECO:0000313" key="1">
    <source>
        <dbReference type="EMBL" id="CEJ75425.1"/>
    </source>
</evidence>
<dbReference type="NCBIfam" id="TIGR01669">
    <property type="entry name" value="phage_XkdX"/>
    <property type="match status" value="1"/>
</dbReference>
<dbReference type="Pfam" id="PF09693">
    <property type="entry name" value="Phage_XkdX"/>
    <property type="match status" value="1"/>
</dbReference>
<keyword evidence="2" id="KW-1185">Reference proteome</keyword>
<dbReference type="InterPro" id="IPR010022">
    <property type="entry name" value="XkdX"/>
</dbReference>
<dbReference type="EMBL" id="LN680000">
    <property type="protein sequence ID" value="CEJ75425.1"/>
    <property type="molecule type" value="Genomic_DNA"/>
</dbReference>
<dbReference type="GeneID" id="97539290"/>
<sequence>MDIWYFETAKTYFESKIYTVDDIRLFVEAERITKEQFKEITGEDYDKPTNNLPMVITEDNK</sequence>
<gene>
    <name evidence="1" type="ORF">ATCC9714_PCS200181</name>
</gene>
<evidence type="ECO:0000313" key="2">
    <source>
        <dbReference type="Proteomes" id="UP000032811"/>
    </source>
</evidence>
<reference evidence="1 2" key="1">
    <citation type="submission" date="2014-11" db="EMBL/GenBank/DDBJ databases">
        <authorList>
            <person name="Aslett M.A."/>
            <person name="De Silva N."/>
        </authorList>
    </citation>
    <scope>NUCLEOTIDE SEQUENCE [LARGE SCALE GENOMIC DNA]</scope>
    <source>
        <strain evidence="1 2">ATCC9714</strain>
        <plasmid evidence="1 2">pCS2</plasmid>
    </source>
</reference>